<dbReference type="GO" id="GO:0005643">
    <property type="term" value="C:nuclear pore"/>
    <property type="evidence" value="ECO:0007669"/>
    <property type="project" value="InterPro"/>
</dbReference>
<dbReference type="PANTHER" id="PTHR11225">
    <property type="entry name" value="NUCLEAR PORE COMPLEX PROTEIN NUP93 NUCLEOPORIN NUP93 DEAD EYE PROTEIN"/>
    <property type="match status" value="1"/>
</dbReference>
<evidence type="ECO:0000256" key="3">
    <source>
        <dbReference type="ARBA" id="ARBA00023242"/>
    </source>
</evidence>
<proteinExistence type="inferred from homology"/>
<dbReference type="OrthoDB" id="203824at2759"/>
<dbReference type="PANTHER" id="PTHR11225:SF4">
    <property type="entry name" value="NUCLEAR PORE COMPLEX PROTEIN NUP93"/>
    <property type="match status" value="1"/>
</dbReference>
<dbReference type="AlphaFoldDB" id="A0A9P4NKU5"/>
<dbReference type="InterPro" id="IPR007231">
    <property type="entry name" value="Nucleoporin_int_Nup93/Nic96"/>
</dbReference>
<feature type="compositionally biased region" description="Low complexity" evidence="4">
    <location>
        <begin position="85"/>
        <end position="106"/>
    </location>
</feature>
<comment type="caution">
    <text evidence="5">The sequence shown here is derived from an EMBL/GenBank/DDBJ whole genome shotgun (WGS) entry which is preliminary data.</text>
</comment>
<keyword evidence="6" id="KW-1185">Reference proteome</keyword>
<sequence>MSLFGSLGSQPPASSGSGLFSGLGAGTASAAQTTPSLLNPAPPKKSIFGGLNLSTSTSQPQQSTTSGLFGGLGTSQPQATGGLFGASQPQQQQSSSGDGLFSGLGATSTQPQQNTSNLFGSLNATAQNANNAAGNSLFGSTTGPAQQQNQTQAEPAKASAAYFDQMLERGRKRNAQSNGVLSDLPTLQLGLGDIARKVRNLGTGGPSAEQAKAGAGARAGAEARNGAGDSRAHYLLAASGVSTAAALRDLNNFSAQAGAGAVPSTTSIPDTDIEGYVSHLQTQSTLDMIQEGLEQSKRDFDNFLEENVQMNWDAQRQRIYEHFGLVKPSDDSDDANGGSFGASARERGAFGKSSRRQRPNGLGVSTSNMSFGQYGMNKSVLGTSAMRNSTRGATFTDMPNNGAHVSMGGAEDRLLRGKQELYAEKVKELTESRIKESCYPVLAQFADVEAKTGVDGTATLLNSYNCLINIVNEPDKVLQPTDAGALRERQFVRQYMDETPSSAQSMVMRKQIINGARTCLEQMFLKRVNTVIEKDPRVAQIGGVPSHVSTIRGFIRVMDNRKELGDSSLLQRLNVDGTEDACWAVIFFLLRSGLVAEAAEYVSQNGKAIRSIDRFFTRWMEQYANSPDHRLSPEIRNTIAKEYSGKMKTAAEDSLDPYRMACYKIIGRVELTRRVFDTIKHDEEDWMWLQFVLAREVPRSEEMAGEVYGLEQIQASFKGIGSKHFAVGAENPGGFATYFFMLISCGLFEDSISWLYQHSHVTAVHFAIALTYYGLLRTSDLNTTEFISYNTRQQPRVNYGRLLGFYTGEFRAAQPVVAADYISLINLNSDLPGEAGIVQAKTCWEGLQELVLETREFAALIGDVRSDGTRQPGAIEQRISLIRLKDDYAAGKRKAQADLYNTKSFMDNLTIQAAVAADDSGRTTDAVLLYHLAEEYNNVIVIINRTLSEALSVEIGQEHMRLEPLKPRSQAPPSGQEPSTPDNSTLSLTSVDDPVTLAHSIQSLYASQGLIWNRIKQENREACQMLIQLSHAKSLVEHQDFGYALQAIEQLHLLPITARGSINVIRQHAQNFAKLSPMVARNIGDLMTWTIFCCGRQRERLRESGFENDTNTAQSEALLQGARDLMVFAGLIRFRLPPKVFDILARAGQDFGV</sequence>
<feature type="compositionally biased region" description="Polar residues" evidence="4">
    <location>
        <begin position="971"/>
        <end position="989"/>
    </location>
</feature>
<evidence type="ECO:0000256" key="4">
    <source>
        <dbReference type="SAM" id="MobiDB-lite"/>
    </source>
</evidence>
<protein>
    <submittedName>
        <fullName evidence="5">Meiotically up-regulated 87 protein</fullName>
    </submittedName>
</protein>
<feature type="compositionally biased region" description="Polar residues" evidence="4">
    <location>
        <begin position="107"/>
        <end position="118"/>
    </location>
</feature>
<feature type="compositionally biased region" description="Polar residues" evidence="4">
    <location>
        <begin position="137"/>
        <end position="153"/>
    </location>
</feature>
<feature type="region of interest" description="Disordered" evidence="4">
    <location>
        <begin position="30"/>
        <end position="118"/>
    </location>
</feature>
<feature type="compositionally biased region" description="Low complexity" evidence="4">
    <location>
        <begin position="54"/>
        <end position="67"/>
    </location>
</feature>
<keyword evidence="3" id="KW-0539">Nucleus</keyword>
<comment type="similarity">
    <text evidence="2">Belongs to the nucleoporin interacting component (NIC) family.</text>
</comment>
<feature type="region of interest" description="Disordered" evidence="4">
    <location>
        <begin position="1"/>
        <end position="20"/>
    </location>
</feature>
<feature type="region of interest" description="Disordered" evidence="4">
    <location>
        <begin position="327"/>
        <end position="368"/>
    </location>
</feature>
<dbReference type="GO" id="GO:0017056">
    <property type="term" value="F:structural constituent of nuclear pore"/>
    <property type="evidence" value="ECO:0007669"/>
    <property type="project" value="InterPro"/>
</dbReference>
<reference evidence="5" key="1">
    <citation type="journal article" date="2020" name="Stud. Mycol.">
        <title>101 Dothideomycetes genomes: a test case for predicting lifestyles and emergence of pathogens.</title>
        <authorList>
            <person name="Haridas S."/>
            <person name="Albert R."/>
            <person name="Binder M."/>
            <person name="Bloem J."/>
            <person name="Labutti K."/>
            <person name="Salamov A."/>
            <person name="Andreopoulos B."/>
            <person name="Baker S."/>
            <person name="Barry K."/>
            <person name="Bills G."/>
            <person name="Bluhm B."/>
            <person name="Cannon C."/>
            <person name="Castanera R."/>
            <person name="Culley D."/>
            <person name="Daum C."/>
            <person name="Ezra D."/>
            <person name="Gonzalez J."/>
            <person name="Henrissat B."/>
            <person name="Kuo A."/>
            <person name="Liang C."/>
            <person name="Lipzen A."/>
            <person name="Lutzoni F."/>
            <person name="Magnuson J."/>
            <person name="Mondo S."/>
            <person name="Nolan M."/>
            <person name="Ohm R."/>
            <person name="Pangilinan J."/>
            <person name="Park H.-J."/>
            <person name="Ramirez L."/>
            <person name="Alfaro M."/>
            <person name="Sun H."/>
            <person name="Tritt A."/>
            <person name="Yoshinaga Y."/>
            <person name="Zwiers L.-H."/>
            <person name="Turgeon B."/>
            <person name="Goodwin S."/>
            <person name="Spatafora J."/>
            <person name="Crous P."/>
            <person name="Grigoriev I."/>
        </authorList>
    </citation>
    <scope>NUCLEOTIDE SEQUENCE</scope>
    <source>
        <strain evidence="5">CBS 130266</strain>
    </source>
</reference>
<accession>A0A9P4NKU5</accession>
<comment type="subcellular location">
    <subcellularLocation>
        <location evidence="1">Nucleus envelope</location>
    </subcellularLocation>
</comment>
<feature type="region of interest" description="Disordered" evidence="4">
    <location>
        <begin position="961"/>
        <end position="989"/>
    </location>
</feature>
<dbReference type="GO" id="GO:0006606">
    <property type="term" value="P:protein import into nucleus"/>
    <property type="evidence" value="ECO:0007669"/>
    <property type="project" value="TreeGrafter"/>
</dbReference>
<evidence type="ECO:0000313" key="6">
    <source>
        <dbReference type="Proteomes" id="UP000800235"/>
    </source>
</evidence>
<dbReference type="GO" id="GO:0016973">
    <property type="term" value="P:poly(A)+ mRNA export from nucleus"/>
    <property type="evidence" value="ECO:0007669"/>
    <property type="project" value="TreeGrafter"/>
</dbReference>
<evidence type="ECO:0000256" key="1">
    <source>
        <dbReference type="ARBA" id="ARBA00004259"/>
    </source>
</evidence>
<name>A0A9P4NKU5_9PEZI</name>
<evidence type="ECO:0000256" key="2">
    <source>
        <dbReference type="ARBA" id="ARBA00010186"/>
    </source>
</evidence>
<feature type="region of interest" description="Disordered" evidence="4">
    <location>
        <begin position="133"/>
        <end position="159"/>
    </location>
</feature>
<dbReference type="Proteomes" id="UP000800235">
    <property type="component" value="Unassembled WGS sequence"/>
</dbReference>
<dbReference type="Pfam" id="PF04097">
    <property type="entry name" value="Nic96"/>
    <property type="match status" value="1"/>
</dbReference>
<dbReference type="EMBL" id="MU007071">
    <property type="protein sequence ID" value="KAF2425242.1"/>
    <property type="molecule type" value="Genomic_DNA"/>
</dbReference>
<gene>
    <name evidence="5" type="ORF">EJ08DRAFT_404189</name>
</gene>
<evidence type="ECO:0000313" key="5">
    <source>
        <dbReference type="EMBL" id="KAF2425242.1"/>
    </source>
</evidence>
<organism evidence="5 6">
    <name type="scientific">Tothia fuscella</name>
    <dbReference type="NCBI Taxonomy" id="1048955"/>
    <lineage>
        <taxon>Eukaryota</taxon>
        <taxon>Fungi</taxon>
        <taxon>Dikarya</taxon>
        <taxon>Ascomycota</taxon>
        <taxon>Pezizomycotina</taxon>
        <taxon>Dothideomycetes</taxon>
        <taxon>Pleosporomycetidae</taxon>
        <taxon>Venturiales</taxon>
        <taxon>Cylindrosympodiaceae</taxon>
        <taxon>Tothia</taxon>
    </lineage>
</organism>